<dbReference type="GeneID" id="107796940"/>
<accession>A0A1S4AFK2</accession>
<gene>
    <name evidence="3" type="primary">LOC107796940</name>
</gene>
<dbReference type="PaxDb" id="4097-A0A1S4AFK2"/>
<dbReference type="InterPro" id="IPR013103">
    <property type="entry name" value="RVT_2"/>
</dbReference>
<evidence type="ECO:0000313" key="2">
    <source>
        <dbReference type="Proteomes" id="UP000790787"/>
    </source>
</evidence>
<protein>
    <submittedName>
        <fullName evidence="3">Mitochondrial protein AtMg00820</fullName>
    </submittedName>
</protein>
<organism evidence="2 3">
    <name type="scientific">Nicotiana tabacum</name>
    <name type="common">Common tobacco</name>
    <dbReference type="NCBI Taxonomy" id="4097"/>
    <lineage>
        <taxon>Eukaryota</taxon>
        <taxon>Viridiplantae</taxon>
        <taxon>Streptophyta</taxon>
        <taxon>Embryophyta</taxon>
        <taxon>Tracheophyta</taxon>
        <taxon>Spermatophyta</taxon>
        <taxon>Magnoliopsida</taxon>
        <taxon>eudicotyledons</taxon>
        <taxon>Gunneridae</taxon>
        <taxon>Pentapetalae</taxon>
        <taxon>asterids</taxon>
        <taxon>lamiids</taxon>
        <taxon>Solanales</taxon>
        <taxon>Solanaceae</taxon>
        <taxon>Nicotianoideae</taxon>
        <taxon>Nicotianeae</taxon>
        <taxon>Nicotiana</taxon>
    </lineage>
</organism>
<dbReference type="Pfam" id="PF07727">
    <property type="entry name" value="RVT_2"/>
    <property type="match status" value="1"/>
</dbReference>
<sequence>MEDELESTRVNKVWELVDLPERRKEIGSKWVFQIKLKADGTVERYKARLVAKGYTQQKGIDYEETFSPAVRFTYVRLVLAIVARLNLELHQMDVKPFSMEYYMKKFIGTT</sequence>
<reference evidence="3" key="2">
    <citation type="submission" date="2025-08" db="UniProtKB">
        <authorList>
            <consortium name="RefSeq"/>
        </authorList>
    </citation>
    <scope>IDENTIFICATION</scope>
    <source>
        <tissue evidence="3">Leaf</tissue>
    </source>
</reference>
<dbReference type="RefSeq" id="XP_016475248.1">
    <property type="nucleotide sequence ID" value="XM_016619762.1"/>
</dbReference>
<feature type="domain" description="Reverse transcriptase Ty1/copia-type" evidence="1">
    <location>
        <begin position="11"/>
        <end position="96"/>
    </location>
</feature>
<dbReference type="STRING" id="4097.A0A1S4AFK2"/>
<dbReference type="KEGG" id="nta:107796940"/>
<reference evidence="2" key="1">
    <citation type="journal article" date="2014" name="Nat. Commun.">
        <title>The tobacco genome sequence and its comparison with those of tomato and potato.</title>
        <authorList>
            <person name="Sierro N."/>
            <person name="Battey J.N."/>
            <person name="Ouadi S."/>
            <person name="Bakaher N."/>
            <person name="Bovet L."/>
            <person name="Willig A."/>
            <person name="Goepfert S."/>
            <person name="Peitsch M.C."/>
            <person name="Ivanov N.V."/>
        </authorList>
    </citation>
    <scope>NUCLEOTIDE SEQUENCE [LARGE SCALE GENOMIC DNA]</scope>
</reference>
<evidence type="ECO:0000259" key="1">
    <source>
        <dbReference type="Pfam" id="PF07727"/>
    </source>
</evidence>
<dbReference type="OrthoDB" id="1917367at2759"/>
<evidence type="ECO:0000313" key="3">
    <source>
        <dbReference type="RefSeq" id="XP_016475248.1"/>
    </source>
</evidence>
<dbReference type="OMA" id="PFSMEYY"/>
<dbReference type="AlphaFoldDB" id="A0A1S4AFK2"/>
<proteinExistence type="predicted"/>
<name>A0A1S4AFK2_TOBAC</name>
<dbReference type="Proteomes" id="UP000790787">
    <property type="component" value="Chromosome 2"/>
</dbReference>
<keyword evidence="2" id="KW-1185">Reference proteome</keyword>